<keyword evidence="5 12" id="KW-0489">Methyltransferase</keyword>
<dbReference type="NCBIfam" id="TIGR00589">
    <property type="entry name" value="ogt"/>
    <property type="match status" value="1"/>
</dbReference>
<feature type="domain" description="Methylguanine DNA methyltransferase ribonuclease-like" evidence="11">
    <location>
        <begin position="1"/>
        <end position="62"/>
    </location>
</feature>
<evidence type="ECO:0000256" key="3">
    <source>
        <dbReference type="ARBA" id="ARBA00011918"/>
    </source>
</evidence>
<comment type="catalytic activity">
    <reaction evidence="1">
        <text>a 4-O-methyl-thymidine in DNA + L-cysteinyl-[protein] = a thymidine in DNA + S-methyl-L-cysteinyl-[protein]</text>
        <dbReference type="Rhea" id="RHEA:53428"/>
        <dbReference type="Rhea" id="RHEA-COMP:10131"/>
        <dbReference type="Rhea" id="RHEA-COMP:10132"/>
        <dbReference type="Rhea" id="RHEA-COMP:13555"/>
        <dbReference type="Rhea" id="RHEA-COMP:13556"/>
        <dbReference type="ChEBI" id="CHEBI:29950"/>
        <dbReference type="ChEBI" id="CHEBI:82612"/>
        <dbReference type="ChEBI" id="CHEBI:137386"/>
        <dbReference type="ChEBI" id="CHEBI:137387"/>
        <dbReference type="EC" id="2.1.1.63"/>
    </reaction>
</comment>
<evidence type="ECO:0000256" key="4">
    <source>
        <dbReference type="ARBA" id="ARBA00022490"/>
    </source>
</evidence>
<comment type="catalytic activity">
    <reaction evidence="9">
        <text>a 6-O-methyl-2'-deoxyguanosine in DNA + L-cysteinyl-[protein] = S-methyl-L-cysteinyl-[protein] + a 2'-deoxyguanosine in DNA</text>
        <dbReference type="Rhea" id="RHEA:24000"/>
        <dbReference type="Rhea" id="RHEA-COMP:10131"/>
        <dbReference type="Rhea" id="RHEA-COMP:10132"/>
        <dbReference type="Rhea" id="RHEA-COMP:11367"/>
        <dbReference type="Rhea" id="RHEA-COMP:11368"/>
        <dbReference type="ChEBI" id="CHEBI:29950"/>
        <dbReference type="ChEBI" id="CHEBI:82612"/>
        <dbReference type="ChEBI" id="CHEBI:85445"/>
        <dbReference type="ChEBI" id="CHEBI:85448"/>
        <dbReference type="EC" id="2.1.1.63"/>
    </reaction>
</comment>
<dbReference type="SUPFAM" id="SSF53155">
    <property type="entry name" value="Methylated DNA-protein cysteine methyltransferase domain"/>
    <property type="match status" value="1"/>
</dbReference>
<dbReference type="InterPro" id="IPR008332">
    <property type="entry name" value="MethylG_MeTrfase_N"/>
</dbReference>
<evidence type="ECO:0000256" key="1">
    <source>
        <dbReference type="ARBA" id="ARBA00001286"/>
    </source>
</evidence>
<dbReference type="PANTHER" id="PTHR10815">
    <property type="entry name" value="METHYLATED-DNA--PROTEIN-CYSTEINE METHYLTRANSFERASE"/>
    <property type="match status" value="1"/>
</dbReference>
<evidence type="ECO:0000256" key="5">
    <source>
        <dbReference type="ARBA" id="ARBA00022603"/>
    </source>
</evidence>
<keyword evidence="8" id="KW-0234">DNA repair</keyword>
<dbReference type="Pfam" id="PF01035">
    <property type="entry name" value="DNA_binding_1"/>
    <property type="match status" value="1"/>
</dbReference>
<evidence type="ECO:0000256" key="7">
    <source>
        <dbReference type="ARBA" id="ARBA00022763"/>
    </source>
</evidence>
<dbReference type="SUPFAM" id="SSF46767">
    <property type="entry name" value="Methylated DNA-protein cysteine methyltransferase, C-terminal domain"/>
    <property type="match status" value="1"/>
</dbReference>
<keyword evidence="6 12" id="KW-0808">Transferase</keyword>
<dbReference type="Pfam" id="PF02870">
    <property type="entry name" value="Methyltransf_1N"/>
    <property type="match status" value="1"/>
</dbReference>
<dbReference type="FunFam" id="1.10.10.10:FF:000214">
    <property type="entry name" value="Methylated-DNA--protein-cysteine methyltransferase"/>
    <property type="match status" value="1"/>
</dbReference>
<dbReference type="EMBL" id="VSSQ01008523">
    <property type="protein sequence ID" value="MPM39103.1"/>
    <property type="molecule type" value="Genomic_DNA"/>
</dbReference>
<comment type="similarity">
    <text evidence="2">Belongs to the MGMT family.</text>
</comment>
<evidence type="ECO:0000256" key="2">
    <source>
        <dbReference type="ARBA" id="ARBA00008711"/>
    </source>
</evidence>
<keyword evidence="7" id="KW-0227">DNA damage</keyword>
<gene>
    <name evidence="12" type="primary">ogt_30</name>
    <name evidence="12" type="ORF">SDC9_85735</name>
</gene>
<dbReference type="PROSITE" id="PS00374">
    <property type="entry name" value="MGMT"/>
    <property type="match status" value="1"/>
</dbReference>
<proteinExistence type="inferred from homology"/>
<dbReference type="GO" id="GO:0032259">
    <property type="term" value="P:methylation"/>
    <property type="evidence" value="ECO:0007669"/>
    <property type="project" value="UniProtKB-KW"/>
</dbReference>
<accession>A0A644ZK97</accession>
<dbReference type="GO" id="GO:0003908">
    <property type="term" value="F:methylated-DNA-[protein]-cysteine S-methyltransferase activity"/>
    <property type="evidence" value="ECO:0007669"/>
    <property type="project" value="UniProtKB-EC"/>
</dbReference>
<evidence type="ECO:0000256" key="8">
    <source>
        <dbReference type="ARBA" id="ARBA00023204"/>
    </source>
</evidence>
<evidence type="ECO:0000256" key="6">
    <source>
        <dbReference type="ARBA" id="ARBA00022679"/>
    </source>
</evidence>
<dbReference type="AlphaFoldDB" id="A0A644ZK97"/>
<dbReference type="HAMAP" id="MF_00772">
    <property type="entry name" value="OGT"/>
    <property type="match status" value="1"/>
</dbReference>
<dbReference type="InterPro" id="IPR001497">
    <property type="entry name" value="MethylDNA_cys_MeTrfase_AS"/>
</dbReference>
<dbReference type="EC" id="2.1.1.63" evidence="3"/>
<dbReference type="InterPro" id="IPR036388">
    <property type="entry name" value="WH-like_DNA-bd_sf"/>
</dbReference>
<dbReference type="InterPro" id="IPR036217">
    <property type="entry name" value="MethylDNA_cys_MeTrfase_DNAb"/>
</dbReference>
<organism evidence="12">
    <name type="scientific">bioreactor metagenome</name>
    <dbReference type="NCBI Taxonomy" id="1076179"/>
    <lineage>
        <taxon>unclassified sequences</taxon>
        <taxon>metagenomes</taxon>
        <taxon>ecological metagenomes</taxon>
    </lineage>
</organism>
<dbReference type="InterPro" id="IPR023546">
    <property type="entry name" value="MGMT"/>
</dbReference>
<feature type="domain" description="Methylated-DNA-[protein]-cysteine S-methyltransferase DNA binding" evidence="10">
    <location>
        <begin position="67"/>
        <end position="146"/>
    </location>
</feature>
<dbReference type="InterPro" id="IPR014048">
    <property type="entry name" value="MethylDNA_cys_MeTrfase_DNA-bd"/>
</dbReference>
<dbReference type="GO" id="GO:0006281">
    <property type="term" value="P:DNA repair"/>
    <property type="evidence" value="ECO:0007669"/>
    <property type="project" value="UniProtKB-KW"/>
</dbReference>
<protein>
    <recommendedName>
        <fullName evidence="3">methylated-DNA--[protein]-cysteine S-methyltransferase</fullName>
        <ecNumber evidence="3">2.1.1.63</ecNumber>
    </recommendedName>
</protein>
<dbReference type="Gene3D" id="1.10.10.10">
    <property type="entry name" value="Winged helix-like DNA-binding domain superfamily/Winged helix DNA-binding domain"/>
    <property type="match status" value="1"/>
</dbReference>
<dbReference type="InterPro" id="IPR036631">
    <property type="entry name" value="MGMT_N_sf"/>
</dbReference>
<evidence type="ECO:0000259" key="11">
    <source>
        <dbReference type="Pfam" id="PF02870"/>
    </source>
</evidence>
<evidence type="ECO:0000256" key="9">
    <source>
        <dbReference type="ARBA" id="ARBA00049348"/>
    </source>
</evidence>
<evidence type="ECO:0000313" key="12">
    <source>
        <dbReference type="EMBL" id="MPM39103.1"/>
    </source>
</evidence>
<name>A0A644ZK97_9ZZZZ</name>
<dbReference type="CDD" id="cd06445">
    <property type="entry name" value="ATase"/>
    <property type="match status" value="1"/>
</dbReference>
<sequence>MYQVTYHSPVGNLRLTATEKHLLQLGFGAADKELSCDILEEAIRQLDAYFAGRLKKFSLPLLLQGTSFQQKVWNQLRSIEYGKTASYAEIALAIGCTKAYRAVGMANNRNPIAIIIPCHRVIGKDGSLTGYAGGLDVKAHLLALEKEHTPCL</sequence>
<dbReference type="Gene3D" id="3.30.160.70">
    <property type="entry name" value="Methylated DNA-protein cysteine methyltransferase domain"/>
    <property type="match status" value="1"/>
</dbReference>
<evidence type="ECO:0000259" key="10">
    <source>
        <dbReference type="Pfam" id="PF01035"/>
    </source>
</evidence>
<comment type="caution">
    <text evidence="12">The sequence shown here is derived from an EMBL/GenBank/DDBJ whole genome shotgun (WGS) entry which is preliminary data.</text>
</comment>
<dbReference type="PANTHER" id="PTHR10815:SF5">
    <property type="entry name" value="METHYLATED-DNA--PROTEIN-CYSTEINE METHYLTRANSFERASE"/>
    <property type="match status" value="1"/>
</dbReference>
<keyword evidence="4" id="KW-0963">Cytoplasm</keyword>
<reference evidence="12" key="1">
    <citation type="submission" date="2019-08" db="EMBL/GenBank/DDBJ databases">
        <authorList>
            <person name="Kucharzyk K."/>
            <person name="Murdoch R.W."/>
            <person name="Higgins S."/>
            <person name="Loffler F."/>
        </authorList>
    </citation>
    <scope>NUCLEOTIDE SEQUENCE</scope>
</reference>